<organism evidence="1 2">
    <name type="scientific">Rattus norvegicus</name>
    <name type="common">Rat</name>
    <dbReference type="NCBI Taxonomy" id="10116"/>
    <lineage>
        <taxon>Eukaryota</taxon>
        <taxon>Metazoa</taxon>
        <taxon>Chordata</taxon>
        <taxon>Craniata</taxon>
        <taxon>Vertebrata</taxon>
        <taxon>Euteleostomi</taxon>
        <taxon>Mammalia</taxon>
        <taxon>Eutheria</taxon>
        <taxon>Euarchontoglires</taxon>
        <taxon>Glires</taxon>
        <taxon>Rodentia</taxon>
        <taxon>Myomorpha</taxon>
        <taxon>Muroidea</taxon>
        <taxon>Muridae</taxon>
        <taxon>Murinae</taxon>
        <taxon>Rattus</taxon>
    </lineage>
</organism>
<dbReference type="Proteomes" id="UP000234681">
    <property type="component" value="Chromosome 5"/>
</dbReference>
<reference evidence="2" key="1">
    <citation type="submission" date="2005-09" db="EMBL/GenBank/DDBJ databases">
        <authorList>
            <person name="Mural R.J."/>
            <person name="Li P.W."/>
            <person name="Adams M.D."/>
            <person name="Amanatides P.G."/>
            <person name="Baden-Tillson H."/>
            <person name="Barnstead M."/>
            <person name="Chin S.H."/>
            <person name="Dew I."/>
            <person name="Evans C.A."/>
            <person name="Ferriera S."/>
            <person name="Flanigan M."/>
            <person name="Fosler C."/>
            <person name="Glodek A."/>
            <person name="Gu Z."/>
            <person name="Holt R.A."/>
            <person name="Jennings D."/>
            <person name="Kraft C.L."/>
            <person name="Lu F."/>
            <person name="Nguyen T."/>
            <person name="Nusskern D.R."/>
            <person name="Pfannkoch C.M."/>
            <person name="Sitter C."/>
            <person name="Sutton G.G."/>
            <person name="Venter J.C."/>
            <person name="Wang Z."/>
            <person name="Woodage T."/>
            <person name="Zheng X.H."/>
            <person name="Zhong F."/>
        </authorList>
    </citation>
    <scope>NUCLEOTIDE SEQUENCE [LARGE SCALE GENOMIC DNA]</scope>
    <source>
        <strain>BN</strain>
        <strain evidence="2">Sprague-Dawley</strain>
    </source>
</reference>
<evidence type="ECO:0000313" key="2">
    <source>
        <dbReference type="Proteomes" id="UP000234681"/>
    </source>
</evidence>
<evidence type="ECO:0000313" key="1">
    <source>
        <dbReference type="EMBL" id="EDL81031.1"/>
    </source>
</evidence>
<sequence length="29" mass="3210">MLVTVFGWVLSSRAHSDMTAQGQVLRTFA</sequence>
<dbReference type="EMBL" id="CH473968">
    <property type="protein sequence ID" value="EDL81031.1"/>
    <property type="molecule type" value="Genomic_DNA"/>
</dbReference>
<accession>A6ITY0</accession>
<protein>
    <submittedName>
        <fullName evidence="1">RCG63017</fullName>
    </submittedName>
</protein>
<name>A6ITY0_RAT</name>
<dbReference type="AlphaFoldDB" id="A6ITY0"/>
<gene>
    <name evidence="1" type="ORF">rCG_63017</name>
</gene>
<proteinExistence type="predicted"/>